<evidence type="ECO:0000256" key="1">
    <source>
        <dbReference type="SAM" id="MobiDB-lite"/>
    </source>
</evidence>
<reference evidence="2 3" key="1">
    <citation type="submission" date="2017-12" db="EMBL/GenBank/DDBJ databases">
        <authorList>
            <person name="Pombert J.-F."/>
            <person name="Haag K.L."/>
            <person name="Ebert D."/>
        </authorList>
    </citation>
    <scope>NUCLEOTIDE SEQUENCE [LARGE SCALE GENOMIC DNA]</scope>
    <source>
        <strain evidence="2">BE-OM-2</strain>
    </source>
</reference>
<protein>
    <submittedName>
        <fullName evidence="2">Uncharacterized protein</fullName>
    </submittedName>
</protein>
<evidence type="ECO:0000313" key="2">
    <source>
        <dbReference type="EMBL" id="TBT99953.1"/>
    </source>
</evidence>
<accession>A0A4Q9KYB7</accession>
<dbReference type="VEuPathDB" id="MicrosporidiaDB:CWI39_1630p0010"/>
<evidence type="ECO:0000313" key="3">
    <source>
        <dbReference type="Proteomes" id="UP000291404"/>
    </source>
</evidence>
<feature type="region of interest" description="Disordered" evidence="1">
    <location>
        <begin position="215"/>
        <end position="248"/>
    </location>
</feature>
<sequence length="347" mass="41531">MNLTRQEKLEFLHKLKSQPIDLTMIEYYLSHLQFQKSVLSTILPLLYDLDSQISALYCLLPKEQWKTIQNVYSTPLDDHNTPSTALLKQTSEKIRLFISSYFTLTRHIPHLDPIIILRTLDKSIHIQKTRNIQFILFTLCHTHPQKVLAYFIHKIKENYSLHTYIPYFCSLLVRYNFTPEISHKCINFLIFFTKNKMYNKGYNKGYNYEESNKNYDKGYNNQTDNNLKEDLPNTNNNNNNNNSTNNTPNTNPNYILLTQFLLYICCFKKEYFTPSLHIITHIFKYKLYTFMNKNIIKMFCKIYNYKTDITYTTAENETLWFPFDPPIIDEIINMHKENYIVFNKKNI</sequence>
<dbReference type="EMBL" id="PITI01001792">
    <property type="protein sequence ID" value="TBT99953.1"/>
    <property type="molecule type" value="Genomic_DNA"/>
</dbReference>
<dbReference type="AlphaFoldDB" id="A0A4Q9KYB7"/>
<name>A0A4Q9KYB7_9MICR</name>
<keyword evidence="3" id="KW-1185">Reference proteome</keyword>
<dbReference type="Proteomes" id="UP000291404">
    <property type="component" value="Unassembled WGS sequence"/>
</dbReference>
<feature type="compositionally biased region" description="Low complexity" evidence="1">
    <location>
        <begin position="232"/>
        <end position="248"/>
    </location>
</feature>
<gene>
    <name evidence="2" type="ORF">CWI36_1792p0010</name>
</gene>
<organism evidence="2 3">
    <name type="scientific">Hamiltosporidium magnivora</name>
    <dbReference type="NCBI Taxonomy" id="148818"/>
    <lineage>
        <taxon>Eukaryota</taxon>
        <taxon>Fungi</taxon>
        <taxon>Fungi incertae sedis</taxon>
        <taxon>Microsporidia</taxon>
        <taxon>Dubosqiidae</taxon>
        <taxon>Hamiltosporidium</taxon>
    </lineage>
</organism>
<dbReference type="VEuPathDB" id="MicrosporidiaDB:CWI36_1792p0010"/>
<proteinExistence type="predicted"/>
<comment type="caution">
    <text evidence="2">The sequence shown here is derived from an EMBL/GenBank/DDBJ whole genome shotgun (WGS) entry which is preliminary data.</text>
</comment>